<evidence type="ECO:0000313" key="2">
    <source>
        <dbReference type="EMBL" id="KAK5077622.1"/>
    </source>
</evidence>
<comment type="caution">
    <text evidence="2">The sequence shown here is derived from an EMBL/GenBank/DDBJ whole genome shotgun (WGS) entry which is preliminary data.</text>
</comment>
<evidence type="ECO:0000313" key="3">
    <source>
        <dbReference type="Proteomes" id="UP001345013"/>
    </source>
</evidence>
<feature type="domain" description="DUF7730" evidence="1">
    <location>
        <begin position="5"/>
        <end position="129"/>
    </location>
</feature>
<dbReference type="Proteomes" id="UP001345013">
    <property type="component" value="Unassembled WGS sequence"/>
</dbReference>
<gene>
    <name evidence="2" type="ORF">LTR24_009483</name>
</gene>
<reference evidence="2 3" key="1">
    <citation type="submission" date="2023-08" db="EMBL/GenBank/DDBJ databases">
        <title>Black Yeasts Isolated from many extreme environments.</title>
        <authorList>
            <person name="Coleine C."/>
            <person name="Stajich J.E."/>
            <person name="Selbmann L."/>
        </authorList>
    </citation>
    <scope>NUCLEOTIDE SEQUENCE [LARGE SCALE GENOMIC DNA]</scope>
    <source>
        <strain evidence="2 3">CCFEE 5885</strain>
    </source>
</reference>
<sequence>MVEEYSRFLTIPPEIRKLIYDLLFQPTRRIAIQAAPQREYEYSPVTETGSTTWPADFESWAITPHPQTSQFLRVCSQVHAEATPFLYSSRLFDLTYRDSFKLLLHNIGSSRFADIRHISLDWDALEELARALNKDNYQSGLAGLRSVETASWRVRHLGGTSMRWRNVKASERGICQATQDITEKHAFLKVVAEQPYQRRRSVVTGEASRSTSSNCKVKWRILADRRDMTEDEAVVDIKRDLERLSATKHEASDSTSSLPMIDPF</sequence>
<dbReference type="PANTHER" id="PTHR38790">
    <property type="entry name" value="2EXR DOMAIN-CONTAINING PROTEIN-RELATED"/>
    <property type="match status" value="1"/>
</dbReference>
<dbReference type="Pfam" id="PF24864">
    <property type="entry name" value="DUF7730"/>
    <property type="match status" value="1"/>
</dbReference>
<dbReference type="InterPro" id="IPR056632">
    <property type="entry name" value="DUF7730"/>
</dbReference>
<name>A0ABR0JWV7_9EURO</name>
<keyword evidence="3" id="KW-1185">Reference proteome</keyword>
<accession>A0ABR0JWV7</accession>
<protein>
    <recommendedName>
        <fullName evidence="1">DUF7730 domain-containing protein</fullName>
    </recommendedName>
</protein>
<evidence type="ECO:0000259" key="1">
    <source>
        <dbReference type="Pfam" id="PF24864"/>
    </source>
</evidence>
<proteinExistence type="predicted"/>
<dbReference type="EMBL" id="JAVRRG010000210">
    <property type="protein sequence ID" value="KAK5077622.1"/>
    <property type="molecule type" value="Genomic_DNA"/>
</dbReference>
<organism evidence="2 3">
    <name type="scientific">Lithohypha guttulata</name>
    <dbReference type="NCBI Taxonomy" id="1690604"/>
    <lineage>
        <taxon>Eukaryota</taxon>
        <taxon>Fungi</taxon>
        <taxon>Dikarya</taxon>
        <taxon>Ascomycota</taxon>
        <taxon>Pezizomycotina</taxon>
        <taxon>Eurotiomycetes</taxon>
        <taxon>Chaetothyriomycetidae</taxon>
        <taxon>Chaetothyriales</taxon>
        <taxon>Trichomeriaceae</taxon>
        <taxon>Lithohypha</taxon>
    </lineage>
</organism>